<evidence type="ECO:0000313" key="3">
    <source>
        <dbReference type="EMBL" id="PWK18108.1"/>
    </source>
</evidence>
<reference evidence="2 5" key="2">
    <citation type="submission" date="2020-07" db="EMBL/GenBank/DDBJ databases">
        <title>The draft genome sequence of Maribacter polysiphoniae KCTC 22021.</title>
        <authorList>
            <person name="Mu L."/>
        </authorList>
    </citation>
    <scope>NUCLEOTIDE SEQUENCE [LARGE SCALE GENOMIC DNA]</scope>
    <source>
        <strain evidence="2 5">KCTC 22021</strain>
    </source>
</reference>
<gene>
    <name evidence="2" type="ORF">HZY62_21585</name>
    <name evidence="3" type="ORF">LX92_04402</name>
</gene>
<dbReference type="EMBL" id="QGGQ01000019">
    <property type="protein sequence ID" value="PWK18108.1"/>
    <property type="molecule type" value="Genomic_DNA"/>
</dbReference>
<dbReference type="Proteomes" id="UP000245667">
    <property type="component" value="Unassembled WGS sequence"/>
</dbReference>
<dbReference type="InterPro" id="IPR032515">
    <property type="entry name" value="DUF4964"/>
</dbReference>
<evidence type="ECO:0000313" key="5">
    <source>
        <dbReference type="Proteomes" id="UP000651837"/>
    </source>
</evidence>
<dbReference type="OrthoDB" id="1039751at2"/>
<dbReference type="AlphaFoldDB" id="A0A316DKL1"/>
<feature type="domain" description="DUF4964" evidence="1">
    <location>
        <begin position="21"/>
        <end position="83"/>
    </location>
</feature>
<evidence type="ECO:0000259" key="1">
    <source>
        <dbReference type="Pfam" id="PF16334"/>
    </source>
</evidence>
<dbReference type="Pfam" id="PF16334">
    <property type="entry name" value="DUF4964"/>
    <property type="match status" value="1"/>
</dbReference>
<dbReference type="EMBL" id="JACWLN010000020">
    <property type="protein sequence ID" value="MBD1263194.1"/>
    <property type="molecule type" value="Genomic_DNA"/>
</dbReference>
<dbReference type="Proteomes" id="UP000651837">
    <property type="component" value="Unassembled WGS sequence"/>
</dbReference>
<evidence type="ECO:0000313" key="4">
    <source>
        <dbReference type="Proteomes" id="UP000245667"/>
    </source>
</evidence>
<reference evidence="3 4" key="1">
    <citation type="submission" date="2018-05" db="EMBL/GenBank/DDBJ databases">
        <title>Genomic Encyclopedia of Archaeal and Bacterial Type Strains, Phase II (KMG-II): from individual species to whole genera.</title>
        <authorList>
            <person name="Goeker M."/>
        </authorList>
    </citation>
    <scope>NUCLEOTIDE SEQUENCE [LARGE SCALE GENOMIC DNA]</scope>
    <source>
        <strain evidence="3 4">DSM 23514</strain>
    </source>
</reference>
<accession>A0A316DKL1</accession>
<dbReference type="RefSeq" id="WP_109655111.1">
    <property type="nucleotide sequence ID" value="NZ_CAJQNU010000097.1"/>
</dbReference>
<evidence type="ECO:0000313" key="2">
    <source>
        <dbReference type="EMBL" id="MBD1263194.1"/>
    </source>
</evidence>
<protein>
    <submittedName>
        <fullName evidence="2">DUF4964 domain-containing protein</fullName>
    </submittedName>
    <submittedName>
        <fullName evidence="3">Uncharacterized protein DUF4964</fullName>
    </submittedName>
</protein>
<organism evidence="3 4">
    <name type="scientific">Maribacter polysiphoniae</name>
    <dbReference type="NCBI Taxonomy" id="429344"/>
    <lineage>
        <taxon>Bacteria</taxon>
        <taxon>Pseudomonadati</taxon>
        <taxon>Bacteroidota</taxon>
        <taxon>Flavobacteriia</taxon>
        <taxon>Flavobacteriales</taxon>
        <taxon>Flavobacteriaceae</taxon>
        <taxon>Maribacter</taxon>
    </lineage>
</organism>
<name>A0A316DKL1_9FLAO</name>
<proteinExistence type="predicted"/>
<comment type="caution">
    <text evidence="3">The sequence shown here is derived from an EMBL/GenBank/DDBJ whole genome shotgun (WGS) entry which is preliminary data.</text>
</comment>
<sequence length="202" mass="23206">MVVNRYFPFFCIAFVLLGITRITAQDKLRAPANPLITHSPNFSIWSMASKLNNFPTQNWTNHERSLFGISKVDDSYYRFLCVAPKTYKTILPTSDETGYEVDYTEQEPNPGWEKLKFTSIIWKKGRTPFSDNINGANTIWKSTDLWYSRTFDLNVSNLKNLYLKLRHDDKAWAIFMVIKSVVGKVGDIVLNTSYLIGVLSGN</sequence>
<keyword evidence="5" id="KW-1185">Reference proteome</keyword>